<dbReference type="InterPro" id="IPR058709">
    <property type="entry name" value="BSH_RND-rel"/>
</dbReference>
<accession>A0A1G9BRA4</accession>
<gene>
    <name evidence="6" type="ORF">SAMN05660472_01248</name>
</gene>
<evidence type="ECO:0000259" key="5">
    <source>
        <dbReference type="Pfam" id="PF26018"/>
    </source>
</evidence>
<proteinExistence type="predicted"/>
<organism evidence="6 7">
    <name type="scientific">Natronincola ferrireducens</name>
    <dbReference type="NCBI Taxonomy" id="393762"/>
    <lineage>
        <taxon>Bacteria</taxon>
        <taxon>Bacillati</taxon>
        <taxon>Bacillota</taxon>
        <taxon>Clostridia</taxon>
        <taxon>Peptostreptococcales</taxon>
        <taxon>Natronincolaceae</taxon>
        <taxon>Natronincola</taxon>
    </lineage>
</organism>
<dbReference type="EMBL" id="FNFP01000002">
    <property type="protein sequence ID" value="SDK42002.1"/>
    <property type="molecule type" value="Genomic_DNA"/>
</dbReference>
<dbReference type="AlphaFoldDB" id="A0A1G9BRA4"/>
<evidence type="ECO:0000256" key="1">
    <source>
        <dbReference type="SAM" id="Coils"/>
    </source>
</evidence>
<evidence type="ECO:0000313" key="7">
    <source>
        <dbReference type="Proteomes" id="UP000198718"/>
    </source>
</evidence>
<dbReference type="InterPro" id="IPR058729">
    <property type="entry name" value="Beta-barrel_RND-rel"/>
</dbReference>
<evidence type="ECO:0000259" key="3">
    <source>
        <dbReference type="Pfam" id="PF26011"/>
    </source>
</evidence>
<evidence type="ECO:0000256" key="2">
    <source>
        <dbReference type="SAM" id="Phobius"/>
    </source>
</evidence>
<protein>
    <submittedName>
        <fullName evidence="6">Putative membrane fusion protein</fullName>
    </submittedName>
</protein>
<keyword evidence="7" id="KW-1185">Reference proteome</keyword>
<dbReference type="InterPro" id="IPR058728">
    <property type="entry name" value="HH_RND-rel"/>
</dbReference>
<evidence type="ECO:0000259" key="4">
    <source>
        <dbReference type="Pfam" id="PF26012"/>
    </source>
</evidence>
<dbReference type="Pfam" id="PF26011">
    <property type="entry name" value="Beta-barrel_RND_rel"/>
    <property type="match status" value="1"/>
</dbReference>
<feature type="domain" description="RND related alpha-helical hairpin" evidence="4">
    <location>
        <begin position="104"/>
        <end position="206"/>
    </location>
</feature>
<dbReference type="Proteomes" id="UP000198718">
    <property type="component" value="Unassembled WGS sequence"/>
</dbReference>
<feature type="coiled-coil region" evidence="1">
    <location>
        <begin position="182"/>
        <end position="209"/>
    </location>
</feature>
<sequence length="422" mass="48507">MVLEKKRKANKRISFKKVSKLFIGMIILLYFLSRVSPFFSQATNKTYIAEYGKIESLVSREGLVVRDEKVVGTLGEGEINLAVNIGEKVAKGQKLATIYLDEVDEKTTKDLEIISLRIENIKGQQTQQSIFHRDIEKINQEIAGISKEIQQNIEEGQYEKIKGLKEKIALLVEKKSIISGEKSFAGQNLEQLERQRQILQNKVNASVEKIYSEFSGIVAVGSDGLEDILSLKNIDEITGQQLRVIENTYESGRNNLQKQNIKIIKSHRWSIIVELQDSEIEGMEKGKTIKIRQRGNPREYNALIRNIISEEESNMVILDLNEFMESFYEERTLDLDMIKSSYEGIMIPETAIIEKEGQEGVYRLDINGFSRFVPVKVKGRNREYAIVYHGYFEHEGNRVNTINFYDEIIMYAEKISEGDKVR</sequence>
<keyword evidence="2" id="KW-0812">Transmembrane</keyword>
<keyword evidence="2" id="KW-1133">Transmembrane helix</keyword>
<dbReference type="OrthoDB" id="1834786at2"/>
<dbReference type="STRING" id="393762.SAMN05660472_01248"/>
<evidence type="ECO:0000313" key="6">
    <source>
        <dbReference type="EMBL" id="SDK42002.1"/>
    </source>
</evidence>
<feature type="domain" description="RND related barrel-sandwich hybrid" evidence="5">
    <location>
        <begin position="68"/>
        <end position="253"/>
    </location>
</feature>
<reference evidence="6 7" key="1">
    <citation type="submission" date="2016-10" db="EMBL/GenBank/DDBJ databases">
        <authorList>
            <person name="de Groot N.N."/>
        </authorList>
    </citation>
    <scope>NUCLEOTIDE SEQUENCE [LARGE SCALE GENOMIC DNA]</scope>
    <source>
        <strain evidence="6 7">DSM 18346</strain>
    </source>
</reference>
<keyword evidence="1" id="KW-0175">Coiled coil</keyword>
<dbReference type="Pfam" id="PF26018">
    <property type="entry name" value="BSH_RND_rel"/>
    <property type="match status" value="1"/>
</dbReference>
<dbReference type="Pfam" id="PF26012">
    <property type="entry name" value="HH_RND_rel"/>
    <property type="match status" value="1"/>
</dbReference>
<feature type="domain" description="RND related beta-barrel" evidence="3">
    <location>
        <begin position="269"/>
        <end position="340"/>
    </location>
</feature>
<keyword evidence="2" id="KW-0472">Membrane</keyword>
<feature type="transmembrane region" description="Helical" evidence="2">
    <location>
        <begin position="21"/>
        <end position="39"/>
    </location>
</feature>
<name>A0A1G9BRA4_9FIRM</name>